<dbReference type="EMBL" id="CAFBNC010000104">
    <property type="protein sequence ID" value="CAB4947883.1"/>
    <property type="molecule type" value="Genomic_DNA"/>
</dbReference>
<evidence type="ECO:0000256" key="1">
    <source>
        <dbReference type="SAM" id="MobiDB-lite"/>
    </source>
</evidence>
<organism evidence="2">
    <name type="scientific">freshwater metagenome</name>
    <dbReference type="NCBI Taxonomy" id="449393"/>
    <lineage>
        <taxon>unclassified sequences</taxon>
        <taxon>metagenomes</taxon>
        <taxon>ecological metagenomes</taxon>
    </lineage>
</organism>
<feature type="region of interest" description="Disordered" evidence="1">
    <location>
        <begin position="36"/>
        <end position="65"/>
    </location>
</feature>
<sequence>MEVGGGQNFRKPFDRRHIDEAQVRQVRPLLLKAGTSGAAAVDHEHDLRSGFEKGSRSGDHKVERL</sequence>
<protein>
    <submittedName>
        <fullName evidence="2">Unannotated protein</fullName>
    </submittedName>
</protein>
<dbReference type="AlphaFoldDB" id="A0A6J7JY63"/>
<proteinExistence type="predicted"/>
<reference evidence="2" key="1">
    <citation type="submission" date="2020-05" db="EMBL/GenBank/DDBJ databases">
        <authorList>
            <person name="Chiriac C."/>
            <person name="Salcher M."/>
            <person name="Ghai R."/>
            <person name="Kavagutti S V."/>
        </authorList>
    </citation>
    <scope>NUCLEOTIDE SEQUENCE</scope>
</reference>
<evidence type="ECO:0000313" key="2">
    <source>
        <dbReference type="EMBL" id="CAB4947883.1"/>
    </source>
</evidence>
<accession>A0A6J7JY63</accession>
<gene>
    <name evidence="2" type="ORF">UFOPK3733_01692</name>
</gene>
<feature type="compositionally biased region" description="Basic and acidic residues" evidence="1">
    <location>
        <begin position="41"/>
        <end position="65"/>
    </location>
</feature>
<name>A0A6J7JY63_9ZZZZ</name>